<keyword evidence="3" id="KW-1185">Reference proteome</keyword>
<organism evidence="2 3">
    <name type="scientific">Oesophagostomum dentatum</name>
    <name type="common">Nodular worm</name>
    <dbReference type="NCBI Taxonomy" id="61180"/>
    <lineage>
        <taxon>Eukaryota</taxon>
        <taxon>Metazoa</taxon>
        <taxon>Ecdysozoa</taxon>
        <taxon>Nematoda</taxon>
        <taxon>Chromadorea</taxon>
        <taxon>Rhabditida</taxon>
        <taxon>Rhabditina</taxon>
        <taxon>Rhabditomorpha</taxon>
        <taxon>Strongyloidea</taxon>
        <taxon>Strongylidae</taxon>
        <taxon>Oesophagostomum</taxon>
    </lineage>
</organism>
<protein>
    <submittedName>
        <fullName evidence="2">Uncharacterized protein</fullName>
    </submittedName>
</protein>
<feature type="region of interest" description="Disordered" evidence="1">
    <location>
        <begin position="29"/>
        <end position="48"/>
    </location>
</feature>
<evidence type="ECO:0000313" key="2">
    <source>
        <dbReference type="EMBL" id="KHJ92444.1"/>
    </source>
</evidence>
<evidence type="ECO:0000256" key="1">
    <source>
        <dbReference type="SAM" id="MobiDB-lite"/>
    </source>
</evidence>
<dbReference type="AlphaFoldDB" id="A0A0B1T5C4"/>
<reference evidence="2 3" key="1">
    <citation type="submission" date="2014-03" db="EMBL/GenBank/DDBJ databases">
        <title>Draft genome of the hookworm Oesophagostomum dentatum.</title>
        <authorList>
            <person name="Mitreva M."/>
        </authorList>
    </citation>
    <scope>NUCLEOTIDE SEQUENCE [LARGE SCALE GENOMIC DNA]</scope>
    <source>
        <strain evidence="2 3">OD-Hann</strain>
    </source>
</reference>
<dbReference type="Proteomes" id="UP000053660">
    <property type="component" value="Unassembled WGS sequence"/>
</dbReference>
<feature type="compositionally biased region" description="Basic residues" evidence="1">
    <location>
        <begin position="37"/>
        <end position="48"/>
    </location>
</feature>
<name>A0A0B1T5C4_OESDE</name>
<gene>
    <name evidence="2" type="ORF">OESDEN_07667</name>
</gene>
<proteinExistence type="predicted"/>
<evidence type="ECO:0000313" key="3">
    <source>
        <dbReference type="Proteomes" id="UP000053660"/>
    </source>
</evidence>
<sequence>MTPPGIDNPSAVCNDQPFKVRSIPPIVNNVGADSGRRPGHARKVHLAV</sequence>
<accession>A0A0B1T5C4</accession>
<dbReference type="EMBL" id="KN551350">
    <property type="protein sequence ID" value="KHJ92444.1"/>
    <property type="molecule type" value="Genomic_DNA"/>
</dbReference>